<feature type="domain" description="L-asparaginase N-terminal" evidence="8">
    <location>
        <begin position="75"/>
        <end position="260"/>
    </location>
</feature>
<dbReference type="NCBIfam" id="TIGR00519">
    <property type="entry name" value="asnASE_I"/>
    <property type="match status" value="1"/>
</dbReference>
<dbReference type="Pfam" id="PF00710">
    <property type="entry name" value="Asparaginase"/>
    <property type="match status" value="1"/>
</dbReference>
<dbReference type="SMART" id="SM00870">
    <property type="entry name" value="Asparaginase"/>
    <property type="match status" value="1"/>
</dbReference>
<dbReference type="InterPro" id="IPR027473">
    <property type="entry name" value="L-asparaginase_C"/>
</dbReference>
<evidence type="ECO:0000256" key="1">
    <source>
        <dbReference type="ARBA" id="ARBA00010518"/>
    </source>
</evidence>
<dbReference type="CDD" id="cd08963">
    <property type="entry name" value="L-asparaginase_I"/>
    <property type="match status" value="1"/>
</dbReference>
<dbReference type="PRINTS" id="PR00139">
    <property type="entry name" value="ASNGLNASE"/>
</dbReference>
<keyword evidence="3" id="KW-0378">Hydrolase</keyword>
<dbReference type="PIRSF" id="PIRSF001220">
    <property type="entry name" value="L-ASNase_gatD"/>
    <property type="match status" value="1"/>
</dbReference>
<dbReference type="PIRSF" id="PIRSF500176">
    <property type="entry name" value="L_ASNase"/>
    <property type="match status" value="1"/>
</dbReference>
<reference evidence="11" key="1">
    <citation type="submission" date="2021-01" db="EMBL/GenBank/DDBJ databases">
        <authorList>
            <person name="Corre E."/>
            <person name="Pelletier E."/>
            <person name="Niang G."/>
            <person name="Scheremetjew M."/>
            <person name="Finn R."/>
            <person name="Kale V."/>
            <person name="Holt S."/>
            <person name="Cochrane G."/>
            <person name="Meng A."/>
            <person name="Brown T."/>
            <person name="Cohen L."/>
        </authorList>
    </citation>
    <scope>NUCLEOTIDE SEQUENCE</scope>
    <source>
        <strain evidence="11">CCMP3105</strain>
    </source>
</reference>
<evidence type="ECO:0000313" key="11">
    <source>
        <dbReference type="EMBL" id="CAE4646456.1"/>
    </source>
</evidence>
<evidence type="ECO:0000256" key="6">
    <source>
        <dbReference type="PIRSR" id="PIRSR001220-2"/>
    </source>
</evidence>
<dbReference type="PANTHER" id="PTHR11707:SF28">
    <property type="entry name" value="60 KDA LYSOPHOSPHOLIPASE"/>
    <property type="match status" value="1"/>
</dbReference>
<dbReference type="AlphaFoldDB" id="A0A6T1KQY6"/>
<dbReference type="InterPro" id="IPR006033">
    <property type="entry name" value="AsnA_fam"/>
</dbReference>
<dbReference type="InterPro" id="IPR041725">
    <property type="entry name" value="L-asparaginase_I"/>
</dbReference>
<evidence type="ECO:0000259" key="8">
    <source>
        <dbReference type="Pfam" id="PF00710"/>
    </source>
</evidence>
<comment type="similarity">
    <text evidence="1">Belongs to the asparaginase 1 family.</text>
</comment>
<dbReference type="Pfam" id="PF17763">
    <property type="entry name" value="Asparaginase_C"/>
    <property type="match status" value="1"/>
</dbReference>
<evidence type="ECO:0000256" key="3">
    <source>
        <dbReference type="ARBA" id="ARBA00022801"/>
    </source>
</evidence>
<feature type="binding site" evidence="6">
    <location>
        <begin position="165"/>
        <end position="166"/>
    </location>
    <ligand>
        <name>substrate</name>
    </ligand>
</feature>
<dbReference type="SUPFAM" id="SSF53774">
    <property type="entry name" value="Glutaminase/Asparaginase"/>
    <property type="match status" value="1"/>
</dbReference>
<dbReference type="EMBL" id="HBNR01071428">
    <property type="protein sequence ID" value="CAE4646456.1"/>
    <property type="molecule type" value="Transcribed_RNA"/>
</dbReference>
<feature type="binding site" evidence="6">
    <location>
        <position position="134"/>
    </location>
    <ligand>
        <name>substrate</name>
    </ligand>
</feature>
<accession>A0A6T1KQY6</accession>
<dbReference type="SFLD" id="SFLDS00057">
    <property type="entry name" value="Glutaminase/Asparaginase"/>
    <property type="match status" value="1"/>
</dbReference>
<dbReference type="EMBL" id="HBNR01071427">
    <property type="protein sequence ID" value="CAE4646454.1"/>
    <property type="molecule type" value="Transcribed_RNA"/>
</dbReference>
<feature type="domain" description="Asparaginase/glutaminase C-terminal" evidence="9">
    <location>
        <begin position="288"/>
        <end position="402"/>
    </location>
</feature>
<evidence type="ECO:0000256" key="5">
    <source>
        <dbReference type="PIRSR" id="PIRSR001220-1"/>
    </source>
</evidence>
<dbReference type="Gene3D" id="3.40.50.40">
    <property type="match status" value="1"/>
</dbReference>
<comment type="catalytic activity">
    <reaction evidence="4">
        <text>L-asparagine + H2O = L-aspartate + NH4(+)</text>
        <dbReference type="Rhea" id="RHEA:21016"/>
        <dbReference type="ChEBI" id="CHEBI:15377"/>
        <dbReference type="ChEBI" id="CHEBI:28938"/>
        <dbReference type="ChEBI" id="CHEBI:29991"/>
        <dbReference type="ChEBI" id="CHEBI:58048"/>
        <dbReference type="EC" id="3.5.1.1"/>
    </reaction>
</comment>
<feature type="compositionally biased region" description="Low complexity" evidence="7">
    <location>
        <begin position="37"/>
        <end position="46"/>
    </location>
</feature>
<dbReference type="InterPro" id="IPR037152">
    <property type="entry name" value="L-asparaginase_N_sf"/>
</dbReference>
<dbReference type="GO" id="GO:0004067">
    <property type="term" value="F:asparaginase activity"/>
    <property type="evidence" value="ECO:0007669"/>
    <property type="project" value="UniProtKB-UniRule"/>
</dbReference>
<feature type="active site" description="O-isoaspartyl threonine intermediate" evidence="5">
    <location>
        <position position="84"/>
    </location>
</feature>
<dbReference type="PANTHER" id="PTHR11707">
    <property type="entry name" value="L-ASPARAGINASE"/>
    <property type="match status" value="1"/>
</dbReference>
<sequence length="444" mass="47464">MLRLLARSPRPIFRPAAGQPRWMRCWAAAPRLLGSARFSSASSGSSPPSPPASPLFPRDAGELPLHDGDIRRRRRVLILCTGGTLTMAPSADMGGGLAPVPGALTRWVNEDLEELQHPSMPEVVVHEYDPLMDSSDMGPEQWTRLALDISRNYLHFDGFVVATGTDTMAYAASALAFMLENLGKPVILTGSQIPLSQPFNDARRNFLMAVIFASRDTICEVAIFFNDQLLRGCRTTKLNTHHLAAFDSPNLPPLARVGVAIEEASWLTLPQARGALRVHRGMDTRLLVMRLVPGFDDAVLRAAFTSAEGSGLRALVLQLYGMGNLPSGKRSLLSTLAEATDRGILVVVTTQCLTGSVVLGKYAVGRELEALGVISAGDMTLEATAAKLAYLFGRGDLNASEVGRLLPVPLRGEVTPGAAYARTSAEAGMVHSDAVFAALAKASG</sequence>
<dbReference type="GO" id="GO:0009066">
    <property type="term" value="P:aspartate family amino acid metabolic process"/>
    <property type="evidence" value="ECO:0007669"/>
    <property type="project" value="UniProtKB-ARBA"/>
</dbReference>
<proteinExistence type="inferred from homology"/>
<name>A0A6T1KQY6_9DINO</name>
<evidence type="ECO:0000256" key="7">
    <source>
        <dbReference type="SAM" id="MobiDB-lite"/>
    </source>
</evidence>
<protein>
    <recommendedName>
        <fullName evidence="2">asparaginase</fullName>
        <ecNumber evidence="2">3.5.1.1</ecNumber>
    </recommendedName>
</protein>
<dbReference type="InterPro" id="IPR006034">
    <property type="entry name" value="Asparaginase/glutaminase-like"/>
</dbReference>
<evidence type="ECO:0000259" key="9">
    <source>
        <dbReference type="Pfam" id="PF17763"/>
    </source>
</evidence>
<dbReference type="FunFam" id="3.40.50.40:FF:000001">
    <property type="entry name" value="L-asparaginase 1"/>
    <property type="match status" value="1"/>
</dbReference>
<dbReference type="InterPro" id="IPR027474">
    <property type="entry name" value="L-asparaginase_N"/>
</dbReference>
<dbReference type="InterPro" id="IPR036152">
    <property type="entry name" value="Asp/glu_Ase-like_sf"/>
</dbReference>
<evidence type="ECO:0000313" key="10">
    <source>
        <dbReference type="EMBL" id="CAE4646454.1"/>
    </source>
</evidence>
<dbReference type="FunFam" id="3.40.50.1170:FF:000001">
    <property type="entry name" value="L-asparaginase 2"/>
    <property type="match status" value="1"/>
</dbReference>
<evidence type="ECO:0000256" key="2">
    <source>
        <dbReference type="ARBA" id="ARBA00012920"/>
    </source>
</evidence>
<organism evidence="11">
    <name type="scientific">Alexandrium monilatum</name>
    <dbReference type="NCBI Taxonomy" id="311494"/>
    <lineage>
        <taxon>Eukaryota</taxon>
        <taxon>Sar</taxon>
        <taxon>Alveolata</taxon>
        <taxon>Dinophyceae</taxon>
        <taxon>Gonyaulacales</taxon>
        <taxon>Pyrocystaceae</taxon>
        <taxon>Alexandrium</taxon>
    </lineage>
</organism>
<feature type="region of interest" description="Disordered" evidence="7">
    <location>
        <begin position="37"/>
        <end position="65"/>
    </location>
</feature>
<dbReference type="InterPro" id="IPR040919">
    <property type="entry name" value="Asparaginase_C"/>
</dbReference>
<gene>
    <name evidence="10" type="ORF">AMON00008_LOCUS50586</name>
    <name evidence="11" type="ORF">AMON00008_LOCUS50587</name>
</gene>
<evidence type="ECO:0000256" key="4">
    <source>
        <dbReference type="ARBA" id="ARBA00049366"/>
    </source>
</evidence>
<dbReference type="Gene3D" id="3.40.50.1170">
    <property type="entry name" value="L-asparaginase, N-terminal domain"/>
    <property type="match status" value="1"/>
</dbReference>
<dbReference type="EC" id="3.5.1.1" evidence="2"/>
<dbReference type="PROSITE" id="PS51732">
    <property type="entry name" value="ASN_GLN_ASE_3"/>
    <property type="match status" value="1"/>
</dbReference>